<protein>
    <recommendedName>
        <fullName evidence="8">P-type ATPase A domain-containing protein</fullName>
    </recommendedName>
</protein>
<proteinExistence type="inferred from homology"/>
<dbReference type="InterPro" id="IPR051949">
    <property type="entry name" value="Cation_Transport_ATPase"/>
</dbReference>
<dbReference type="Gene3D" id="2.70.150.10">
    <property type="entry name" value="Calcium-transporting ATPase, cytoplasmic transduction domain A"/>
    <property type="match status" value="1"/>
</dbReference>
<dbReference type="InterPro" id="IPR008250">
    <property type="entry name" value="ATPase_P-typ_transduc_dom_A_sf"/>
</dbReference>
<reference evidence="9 10" key="1">
    <citation type="journal article" date="2019" name="Microbiol. Resour. Announc.">
        <title>Complete Genome Sequence of Halomonas sulfidaeris Strain Esulfide1 Isolated from a Metal Sulfide Rock at a Depth of 2,200 Meters, Obtained Using Nanopore Sequencing.</title>
        <authorList>
            <person name="Saito M."/>
            <person name="Nishigata A."/>
            <person name="Galipon J."/>
            <person name="Arakawa K."/>
        </authorList>
    </citation>
    <scope>NUCLEOTIDE SEQUENCE [LARGE SCALE GENOMIC DNA]</scope>
    <source>
        <strain evidence="9 10">ATCC BAA-803</strain>
        <plasmid evidence="10">pbaa-803-a dna</plasmid>
    </source>
</reference>
<keyword evidence="5" id="KW-0067">ATP-binding</keyword>
<evidence type="ECO:0000256" key="1">
    <source>
        <dbReference type="ARBA" id="ARBA00004141"/>
    </source>
</evidence>
<keyword evidence="4" id="KW-0547">Nucleotide-binding</keyword>
<evidence type="ECO:0000313" key="9">
    <source>
        <dbReference type="EMBL" id="BBI65488.1"/>
    </source>
</evidence>
<dbReference type="Proteomes" id="UP000320231">
    <property type="component" value="Plasmid pBAA-803-A"/>
</dbReference>
<evidence type="ECO:0000256" key="4">
    <source>
        <dbReference type="ARBA" id="ARBA00022741"/>
    </source>
</evidence>
<sequence length="67" mass="7417">MDNGHLRDVSAESLKPGQRVLVRPGDRVPCDGRILVGTSDIDESPVNGESIPVRERLVMTFCWHSES</sequence>
<keyword evidence="6" id="KW-0460">Magnesium</keyword>
<dbReference type="GO" id="GO:0016020">
    <property type="term" value="C:membrane"/>
    <property type="evidence" value="ECO:0007669"/>
    <property type="project" value="UniProtKB-SubCell"/>
</dbReference>
<feature type="domain" description="P-type ATPase A" evidence="8">
    <location>
        <begin position="3"/>
        <end position="54"/>
    </location>
</feature>
<evidence type="ECO:0000259" key="8">
    <source>
        <dbReference type="Pfam" id="PF00122"/>
    </source>
</evidence>
<comment type="similarity">
    <text evidence="2">Belongs to the cation transport ATPase (P-type) (TC 3.A.3) family. Type IB subfamily.</text>
</comment>
<evidence type="ECO:0000313" key="10">
    <source>
        <dbReference type="Proteomes" id="UP000320231"/>
    </source>
</evidence>
<keyword evidence="3" id="KW-0479">Metal-binding</keyword>
<evidence type="ECO:0000256" key="5">
    <source>
        <dbReference type="ARBA" id="ARBA00022840"/>
    </source>
</evidence>
<evidence type="ECO:0000256" key="2">
    <source>
        <dbReference type="ARBA" id="ARBA00006024"/>
    </source>
</evidence>
<dbReference type="EMBL" id="AP019515">
    <property type="protein sequence ID" value="BBI65488.1"/>
    <property type="molecule type" value="Genomic_DNA"/>
</dbReference>
<dbReference type="GO" id="GO:0005524">
    <property type="term" value="F:ATP binding"/>
    <property type="evidence" value="ECO:0007669"/>
    <property type="project" value="UniProtKB-KW"/>
</dbReference>
<evidence type="ECO:0000256" key="6">
    <source>
        <dbReference type="ARBA" id="ARBA00022842"/>
    </source>
</evidence>
<dbReference type="Pfam" id="PF00122">
    <property type="entry name" value="E1-E2_ATPase"/>
    <property type="match status" value="1"/>
</dbReference>
<dbReference type="KEGG" id="hsr:HSBAA_PA_0910"/>
<dbReference type="PANTHER" id="PTHR43079:SF1">
    <property type="entry name" value="CADMIUM_ZINC-TRANSPORTING ATPASE HMA1, CHLOROPLASTIC-RELATED"/>
    <property type="match status" value="1"/>
</dbReference>
<name>A0A455UMD5_9GAMM</name>
<keyword evidence="9" id="KW-0614">Plasmid</keyword>
<organism evidence="9 10">
    <name type="scientific">Vreelandella sulfidaeris</name>
    <dbReference type="NCBI Taxonomy" id="115553"/>
    <lineage>
        <taxon>Bacteria</taxon>
        <taxon>Pseudomonadati</taxon>
        <taxon>Pseudomonadota</taxon>
        <taxon>Gammaproteobacteria</taxon>
        <taxon>Oceanospirillales</taxon>
        <taxon>Halomonadaceae</taxon>
        <taxon>Vreelandella</taxon>
    </lineage>
</organism>
<dbReference type="AlphaFoldDB" id="A0A455UMD5"/>
<evidence type="ECO:0000256" key="3">
    <source>
        <dbReference type="ARBA" id="ARBA00022723"/>
    </source>
</evidence>
<dbReference type="SUPFAM" id="SSF81653">
    <property type="entry name" value="Calcium ATPase, transduction domain A"/>
    <property type="match status" value="1"/>
</dbReference>
<dbReference type="GO" id="GO:0046872">
    <property type="term" value="F:metal ion binding"/>
    <property type="evidence" value="ECO:0007669"/>
    <property type="project" value="UniProtKB-KW"/>
</dbReference>
<dbReference type="PANTHER" id="PTHR43079">
    <property type="entry name" value="PROBABLE CADMIUM/ZINC-TRANSPORTING ATPASE HMA1"/>
    <property type="match status" value="1"/>
</dbReference>
<dbReference type="InterPro" id="IPR059000">
    <property type="entry name" value="ATPase_P-type_domA"/>
</dbReference>
<gene>
    <name evidence="9" type="ORF">HSBAA_PA_0910</name>
</gene>
<comment type="subcellular location">
    <subcellularLocation>
        <location evidence="1">Membrane</location>
        <topology evidence="1">Multi-pass membrane protein</topology>
    </subcellularLocation>
</comment>
<keyword evidence="7" id="KW-1278">Translocase</keyword>
<geneLocation type="plasmid" evidence="10">
    <name>pbaa-803-a dna</name>
</geneLocation>
<evidence type="ECO:0000256" key="7">
    <source>
        <dbReference type="ARBA" id="ARBA00022967"/>
    </source>
</evidence>
<accession>A0A455UMD5</accession>